<evidence type="ECO:0000313" key="2">
    <source>
        <dbReference type="EMBL" id="CAB4329891.1"/>
    </source>
</evidence>
<dbReference type="InterPro" id="IPR016040">
    <property type="entry name" value="NAD(P)-bd_dom"/>
</dbReference>
<dbReference type="InterPro" id="IPR036291">
    <property type="entry name" value="NAD(P)-bd_dom_sf"/>
</dbReference>
<accession>A0A6J5YHW9</accession>
<dbReference type="PANTHER" id="PTHR43000">
    <property type="entry name" value="DTDP-D-GLUCOSE 4,6-DEHYDRATASE-RELATED"/>
    <property type="match status" value="1"/>
</dbReference>
<proteinExistence type="predicted"/>
<reference evidence="2" key="1">
    <citation type="submission" date="2020-05" db="EMBL/GenBank/DDBJ databases">
        <authorList>
            <person name="Chiriac C."/>
            <person name="Salcher M."/>
            <person name="Ghai R."/>
            <person name="Kavagutti S V."/>
        </authorList>
    </citation>
    <scope>NUCLEOTIDE SEQUENCE</scope>
</reference>
<organism evidence="2">
    <name type="scientific">freshwater metagenome</name>
    <dbReference type="NCBI Taxonomy" id="449393"/>
    <lineage>
        <taxon>unclassified sequences</taxon>
        <taxon>metagenomes</taxon>
        <taxon>ecological metagenomes</taxon>
    </lineage>
</organism>
<dbReference type="AlphaFoldDB" id="A0A6J5YHW9"/>
<evidence type="ECO:0000259" key="1">
    <source>
        <dbReference type="Pfam" id="PF16363"/>
    </source>
</evidence>
<feature type="domain" description="NAD(P)-binding" evidence="1">
    <location>
        <begin position="4"/>
        <end position="307"/>
    </location>
</feature>
<dbReference type="Gene3D" id="3.90.25.10">
    <property type="entry name" value="UDP-galactose 4-epimerase, domain 1"/>
    <property type="match status" value="1"/>
</dbReference>
<protein>
    <submittedName>
        <fullName evidence="2">Unannotated protein</fullName>
    </submittedName>
</protein>
<sequence length="338" mass="37543">MHYLVTGHTGFKGAWLTLLLKQLGHDVSGLSLDPEPNSLFEKAQLSDYLVDDFRIDIREYETVSQAFSLCNADVLIHMAAQPLVRESYLQPRQTYETNVMGTFNILEASQLLTNVKAILVITTDKVYRNTNRAEGYSEWEPLGGEDPYSSSKAMADILTSSWIHSFGKTPTAIARAGNVIGGGDVSKDRLMPDLLAAYDVSKQPTLRFPNAIRPWQHVLDCIDGYLAIVDHLLKGGTDQWWNVGPDESANITVGEVADRVAALYGQKPQWTNDQSQNPSEAGLLALDSTKIRNKLSWSGKLSVDDAIAWTVEWQQSVNSGKNALEISNDQVKRFRSLK</sequence>
<dbReference type="NCBIfam" id="TIGR02622">
    <property type="entry name" value="CDP_4_6_dhtase"/>
    <property type="match status" value="1"/>
</dbReference>
<gene>
    <name evidence="2" type="ORF">UFOPK3770_00071</name>
</gene>
<name>A0A6J5YHW9_9ZZZZ</name>
<dbReference type="Pfam" id="PF16363">
    <property type="entry name" value="GDP_Man_Dehyd"/>
    <property type="match status" value="1"/>
</dbReference>
<dbReference type="SUPFAM" id="SSF51735">
    <property type="entry name" value="NAD(P)-binding Rossmann-fold domains"/>
    <property type="match status" value="1"/>
</dbReference>
<dbReference type="InterPro" id="IPR013445">
    <property type="entry name" value="CDP_4_6_deHydtase"/>
</dbReference>
<dbReference type="EMBL" id="CAESAJ010000004">
    <property type="protein sequence ID" value="CAB4329891.1"/>
    <property type="molecule type" value="Genomic_DNA"/>
</dbReference>
<dbReference type="Gene3D" id="3.40.50.720">
    <property type="entry name" value="NAD(P)-binding Rossmann-like Domain"/>
    <property type="match status" value="1"/>
</dbReference>